<keyword evidence="8" id="KW-1185">Reference proteome</keyword>
<dbReference type="Pfam" id="PF03459">
    <property type="entry name" value="TOBE"/>
    <property type="match status" value="2"/>
</dbReference>
<keyword evidence="2 5" id="KW-0813">Transport</keyword>
<evidence type="ECO:0000256" key="5">
    <source>
        <dbReference type="PIRNR" id="PIRNR005763"/>
    </source>
</evidence>
<dbReference type="Pfam" id="PF00126">
    <property type="entry name" value="HTH_1"/>
    <property type="match status" value="1"/>
</dbReference>
<gene>
    <name evidence="7" type="ORF">ACFOMF_15575</name>
</gene>
<protein>
    <submittedName>
        <fullName evidence="7">TOBE domain-containing protein</fullName>
    </submittedName>
</protein>
<dbReference type="PANTHER" id="PTHR30432:SF1">
    <property type="entry name" value="DNA-BINDING TRANSCRIPTIONAL DUAL REGULATOR MODE"/>
    <property type="match status" value="1"/>
</dbReference>
<dbReference type="InterPro" id="IPR000847">
    <property type="entry name" value="LysR_HTH_N"/>
</dbReference>
<dbReference type="EMBL" id="JBHRXZ010000024">
    <property type="protein sequence ID" value="MFC3609201.1"/>
    <property type="molecule type" value="Genomic_DNA"/>
</dbReference>
<evidence type="ECO:0000256" key="1">
    <source>
        <dbReference type="ARBA" id="ARBA00008110"/>
    </source>
</evidence>
<dbReference type="RefSeq" id="WP_386366535.1">
    <property type="nucleotide sequence ID" value="NZ_JBHRXZ010000024.1"/>
</dbReference>
<dbReference type="Proteomes" id="UP001595630">
    <property type="component" value="Unassembled WGS sequence"/>
</dbReference>
<reference evidence="8" key="1">
    <citation type="journal article" date="2019" name="Int. J. Syst. Evol. Microbiol.">
        <title>The Global Catalogue of Microorganisms (GCM) 10K type strain sequencing project: providing services to taxonomists for standard genome sequencing and annotation.</title>
        <authorList>
            <consortium name="The Broad Institute Genomics Platform"/>
            <consortium name="The Broad Institute Genome Sequencing Center for Infectious Disease"/>
            <person name="Wu L."/>
            <person name="Ma J."/>
        </authorList>
    </citation>
    <scope>NUCLEOTIDE SEQUENCE [LARGE SCALE GENOMIC DNA]</scope>
    <source>
        <strain evidence="8">KCTC 42447</strain>
    </source>
</reference>
<name>A0ABV7TC37_9GAMM</name>
<dbReference type="InterPro" id="IPR004606">
    <property type="entry name" value="Mop_domain"/>
</dbReference>
<dbReference type="InterPro" id="IPR008995">
    <property type="entry name" value="Mo/tungstate-bd_C_term_dom"/>
</dbReference>
<dbReference type="PROSITE" id="PS51866">
    <property type="entry name" value="MOP"/>
    <property type="match status" value="2"/>
</dbReference>
<comment type="similarity">
    <text evidence="1 5">Belongs to the ModE family.</text>
</comment>
<dbReference type="PANTHER" id="PTHR30432">
    <property type="entry name" value="TRANSCRIPTIONAL REGULATOR MODE"/>
    <property type="match status" value="1"/>
</dbReference>
<dbReference type="NCBIfam" id="TIGR00638">
    <property type="entry name" value="Mop"/>
    <property type="match status" value="1"/>
</dbReference>
<comment type="caution">
    <text evidence="7">The sequence shown here is derived from an EMBL/GenBank/DDBJ whole genome shotgun (WGS) entry which is preliminary data.</text>
</comment>
<evidence type="ECO:0000313" key="8">
    <source>
        <dbReference type="Proteomes" id="UP001595630"/>
    </source>
</evidence>
<keyword evidence="4" id="KW-0677">Repeat</keyword>
<sequence>MALSHYPNSSVSMEYKSPALEHARLLLLEQIDRYGSISRAAKQINLSYRTAWNSVDAMNNLSRYPLLRYSAMGGTHLTRYGRVLVDAWRDWPTGGPLGATKHYPEIERQLRAFMFGSNMRNHFRGRVTGITREGALASVTLDIGSRIQLLATLSEESLEEFRVDVGTAVLALIHPDAVMLTPDCDVRISARNRLKGKVLDVALGPVNSEIKLRLSPSRTLTALVTNASANELALSAGQECTALFKASQVMLAQA</sequence>
<organism evidence="7 8">
    <name type="scientific">Stutzerimonas tarimensis</name>
    <dbReference type="NCBI Taxonomy" id="1507735"/>
    <lineage>
        <taxon>Bacteria</taxon>
        <taxon>Pseudomonadati</taxon>
        <taxon>Pseudomonadota</taxon>
        <taxon>Gammaproteobacteria</taxon>
        <taxon>Pseudomonadales</taxon>
        <taxon>Pseudomonadaceae</taxon>
        <taxon>Stutzerimonas</taxon>
    </lineage>
</organism>
<feature type="domain" description="Mop" evidence="6">
    <location>
        <begin position="187"/>
        <end position="253"/>
    </location>
</feature>
<proteinExistence type="inferred from homology"/>
<dbReference type="Gene3D" id="2.40.50.100">
    <property type="match status" value="2"/>
</dbReference>
<feature type="domain" description="Mop" evidence="6">
    <location>
        <begin position="116"/>
        <end position="182"/>
    </location>
</feature>
<dbReference type="Gene3D" id="1.10.10.10">
    <property type="entry name" value="Winged helix-like DNA-binding domain superfamily/Winged helix DNA-binding domain"/>
    <property type="match status" value="1"/>
</dbReference>
<dbReference type="InterPro" id="IPR036388">
    <property type="entry name" value="WH-like_DNA-bd_sf"/>
</dbReference>
<accession>A0ABV7TC37</accession>
<evidence type="ECO:0000256" key="4">
    <source>
        <dbReference type="ARBA" id="ARBA00022737"/>
    </source>
</evidence>
<dbReference type="InterPro" id="IPR016462">
    <property type="entry name" value="ModE"/>
</dbReference>
<dbReference type="SUPFAM" id="SSF46785">
    <property type="entry name" value="Winged helix' DNA-binding domain"/>
    <property type="match status" value="1"/>
</dbReference>
<evidence type="ECO:0000313" key="7">
    <source>
        <dbReference type="EMBL" id="MFC3609201.1"/>
    </source>
</evidence>
<dbReference type="PIRSF" id="PIRSF005763">
    <property type="entry name" value="Txn_reg_ModE"/>
    <property type="match status" value="1"/>
</dbReference>
<dbReference type="SUPFAM" id="SSF50331">
    <property type="entry name" value="MOP-like"/>
    <property type="match status" value="2"/>
</dbReference>
<keyword evidence="3 5" id="KW-0500">Molybdenum</keyword>
<dbReference type="InterPro" id="IPR005116">
    <property type="entry name" value="Transp-assoc_OB_typ1"/>
</dbReference>
<evidence type="ECO:0000256" key="3">
    <source>
        <dbReference type="ARBA" id="ARBA00022505"/>
    </source>
</evidence>
<evidence type="ECO:0000259" key="6">
    <source>
        <dbReference type="PROSITE" id="PS51866"/>
    </source>
</evidence>
<evidence type="ECO:0000256" key="2">
    <source>
        <dbReference type="ARBA" id="ARBA00022448"/>
    </source>
</evidence>
<dbReference type="InterPro" id="IPR051815">
    <property type="entry name" value="Molybdate_resp_trans_reg"/>
</dbReference>
<dbReference type="InterPro" id="IPR036390">
    <property type="entry name" value="WH_DNA-bd_sf"/>
</dbReference>